<dbReference type="RefSeq" id="WP_271713519.1">
    <property type="nucleotide sequence ID" value="NZ_AP024169.1"/>
</dbReference>
<organism evidence="6 7">
    <name type="scientific">Anaeromicropila herbilytica</name>
    <dbReference type="NCBI Taxonomy" id="2785025"/>
    <lineage>
        <taxon>Bacteria</taxon>
        <taxon>Bacillati</taxon>
        <taxon>Bacillota</taxon>
        <taxon>Clostridia</taxon>
        <taxon>Lachnospirales</taxon>
        <taxon>Lachnospiraceae</taxon>
        <taxon>Anaeromicropila</taxon>
    </lineage>
</organism>
<comment type="similarity">
    <text evidence="2">Belongs to the bacterial solute-binding protein 2 family.</text>
</comment>
<dbReference type="InterPro" id="IPR025997">
    <property type="entry name" value="SBP_2_dom"/>
</dbReference>
<evidence type="ECO:0000259" key="5">
    <source>
        <dbReference type="Pfam" id="PF13407"/>
    </source>
</evidence>
<evidence type="ECO:0000313" key="7">
    <source>
        <dbReference type="Proteomes" id="UP000595897"/>
    </source>
</evidence>
<dbReference type="GO" id="GO:0030246">
    <property type="term" value="F:carbohydrate binding"/>
    <property type="evidence" value="ECO:0007669"/>
    <property type="project" value="UniProtKB-ARBA"/>
</dbReference>
<dbReference type="PANTHER" id="PTHR46847">
    <property type="entry name" value="D-ALLOSE-BINDING PERIPLASMIC PROTEIN-RELATED"/>
    <property type="match status" value="1"/>
</dbReference>
<dbReference type="AlphaFoldDB" id="A0A7R7EP55"/>
<keyword evidence="3 4" id="KW-0732">Signal</keyword>
<feature type="domain" description="Periplasmic binding protein" evidence="5">
    <location>
        <begin position="66"/>
        <end position="312"/>
    </location>
</feature>
<protein>
    <submittedName>
        <fullName evidence="6">LacI family transcriptional regulator</fullName>
    </submittedName>
</protein>
<accession>A0A7R7EP55</accession>
<dbReference type="Gene3D" id="3.40.50.2300">
    <property type="match status" value="2"/>
</dbReference>
<evidence type="ECO:0000256" key="4">
    <source>
        <dbReference type="SAM" id="SignalP"/>
    </source>
</evidence>
<evidence type="ECO:0000256" key="3">
    <source>
        <dbReference type="ARBA" id="ARBA00022729"/>
    </source>
</evidence>
<dbReference type="Pfam" id="PF13407">
    <property type="entry name" value="Peripla_BP_4"/>
    <property type="match status" value="1"/>
</dbReference>
<proteinExistence type="inferred from homology"/>
<feature type="signal peptide" evidence="4">
    <location>
        <begin position="1"/>
        <end position="20"/>
    </location>
</feature>
<feature type="chain" id="PRO_5038378791" evidence="4">
    <location>
        <begin position="21"/>
        <end position="356"/>
    </location>
</feature>
<dbReference type="SUPFAM" id="SSF53822">
    <property type="entry name" value="Periplasmic binding protein-like I"/>
    <property type="match status" value="1"/>
</dbReference>
<dbReference type="InterPro" id="IPR028082">
    <property type="entry name" value="Peripla_BP_I"/>
</dbReference>
<comment type="subcellular location">
    <subcellularLocation>
        <location evidence="1">Cell envelope</location>
    </subcellularLocation>
</comment>
<reference evidence="6 7" key="1">
    <citation type="submission" date="2020-11" db="EMBL/GenBank/DDBJ databases">
        <title>Draft genome sequencing of a Lachnospiraceae strain isolated from anoxic soil subjected to BSD treatment.</title>
        <authorList>
            <person name="Uek A."/>
            <person name="Tonouchi A."/>
        </authorList>
    </citation>
    <scope>NUCLEOTIDE SEQUENCE [LARGE SCALE GENOMIC DNA]</scope>
    <source>
        <strain evidence="6 7">TB5</strain>
    </source>
</reference>
<dbReference type="PROSITE" id="PS51257">
    <property type="entry name" value="PROKAR_LIPOPROTEIN"/>
    <property type="match status" value="1"/>
</dbReference>
<dbReference type="CDD" id="cd06309">
    <property type="entry name" value="PBP1_galactofuranose_YtfQ-like"/>
    <property type="match status" value="1"/>
</dbReference>
<evidence type="ECO:0000256" key="1">
    <source>
        <dbReference type="ARBA" id="ARBA00004196"/>
    </source>
</evidence>
<sequence>MKRKWLSLFLCLSIIMVMLAGCSSKQNSSNEGFDELETEDIEATVAPTTTDTANASDASEKLITVGFAQIGAESDWRNANTTSMKSTLTKENGFNLIFKDAQQKQENQIQAVKDFISQGVDIIVLAPITETGWDDVLNEAKSAGIPVILVDRMVKVSDESLYSCWLGSNFEKEGVTAANWLTDYLKTQGKDKEKQNIVVLQGTIGSTAEVGRTKGFDDTIKKSSNLTILEEQTGEFTQAKGQEVMESYLKKYKDIDIVVSQNDNMSFGAIDALKAAGKKPGKDVIIVSFDAVKAAFLSMIDGDLNASVECNPLHGPKVAELIKKIKNGETVDKVQYIDESVYSTDNAEAELPNRQY</sequence>
<evidence type="ECO:0000313" key="6">
    <source>
        <dbReference type="EMBL" id="BCN32471.1"/>
    </source>
</evidence>
<name>A0A7R7EP55_9FIRM</name>
<keyword evidence="7" id="KW-1185">Reference proteome</keyword>
<dbReference type="PANTHER" id="PTHR46847:SF3">
    <property type="entry name" value="GALACTOFURANOSE-BINDING PROTEIN YTFQ"/>
    <property type="match status" value="1"/>
</dbReference>
<dbReference type="EMBL" id="AP024169">
    <property type="protein sequence ID" value="BCN32471.1"/>
    <property type="molecule type" value="Genomic_DNA"/>
</dbReference>
<evidence type="ECO:0000256" key="2">
    <source>
        <dbReference type="ARBA" id="ARBA00007639"/>
    </source>
</evidence>
<dbReference type="Proteomes" id="UP000595897">
    <property type="component" value="Chromosome"/>
</dbReference>
<gene>
    <name evidence="6" type="ORF">bsdtb5_37660</name>
</gene>
<dbReference type="GO" id="GO:0030313">
    <property type="term" value="C:cell envelope"/>
    <property type="evidence" value="ECO:0007669"/>
    <property type="project" value="UniProtKB-SubCell"/>
</dbReference>
<dbReference type="KEGG" id="ahb:bsdtb5_37660"/>